<feature type="compositionally biased region" description="Polar residues" evidence="1">
    <location>
        <begin position="128"/>
        <end position="139"/>
    </location>
</feature>
<reference evidence="2" key="1">
    <citation type="submission" date="2023-03" db="EMBL/GenBank/DDBJ databases">
        <title>Massive genome expansion in bonnet fungi (Mycena s.s.) driven by repeated elements and novel gene families across ecological guilds.</title>
        <authorList>
            <consortium name="Lawrence Berkeley National Laboratory"/>
            <person name="Harder C.B."/>
            <person name="Miyauchi S."/>
            <person name="Viragh M."/>
            <person name="Kuo A."/>
            <person name="Thoen E."/>
            <person name="Andreopoulos B."/>
            <person name="Lu D."/>
            <person name="Skrede I."/>
            <person name="Drula E."/>
            <person name="Henrissat B."/>
            <person name="Morin E."/>
            <person name="Kohler A."/>
            <person name="Barry K."/>
            <person name="LaButti K."/>
            <person name="Morin E."/>
            <person name="Salamov A."/>
            <person name="Lipzen A."/>
            <person name="Mereny Z."/>
            <person name="Hegedus B."/>
            <person name="Baldrian P."/>
            <person name="Stursova M."/>
            <person name="Weitz H."/>
            <person name="Taylor A."/>
            <person name="Grigoriev I.V."/>
            <person name="Nagy L.G."/>
            <person name="Martin F."/>
            <person name="Kauserud H."/>
        </authorList>
    </citation>
    <scope>NUCLEOTIDE SEQUENCE</scope>
    <source>
        <strain evidence="2">CBHHK200</strain>
    </source>
</reference>
<sequence length="366" mass="39750">MISRATSLDGLVILTPFPKQKICCRQSEDLRLEFRRLRYHALRTIQASGTREEANRATSQLLVEFATNPAPSAAETEDVGVRLQQMQRANAVLTAPVVQPPRERLALDTPIGASESDRSSHPRESSAKTKQLPSTVASPPSAGNVNVPYIPLAIVPLIRSLPTTLCSLLPPRMFLEVIIKDVYLRLLDQLCQSPVLLLATSALGQDFVHCWVFRRPSGAGDSVYALPDGTSFEPLLVGSVESVDHRIIILRTPPYPTPEMELLCLKQLSCFENAVNARCRLSPGVSCEDVIPWSYGSTVEDGRIHLLTSADTPIRSSAPHRCLDGLPFSVSPPSSVCSTSSSSTLSSTNDCAPADTEIKRGDLVVV</sequence>
<proteinExistence type="predicted"/>
<evidence type="ECO:0000313" key="3">
    <source>
        <dbReference type="Proteomes" id="UP001218188"/>
    </source>
</evidence>
<evidence type="ECO:0000256" key="1">
    <source>
        <dbReference type="SAM" id="MobiDB-lite"/>
    </source>
</evidence>
<organism evidence="2 3">
    <name type="scientific">Mycena alexandri</name>
    <dbReference type="NCBI Taxonomy" id="1745969"/>
    <lineage>
        <taxon>Eukaryota</taxon>
        <taxon>Fungi</taxon>
        <taxon>Dikarya</taxon>
        <taxon>Basidiomycota</taxon>
        <taxon>Agaricomycotina</taxon>
        <taxon>Agaricomycetes</taxon>
        <taxon>Agaricomycetidae</taxon>
        <taxon>Agaricales</taxon>
        <taxon>Marasmiineae</taxon>
        <taxon>Mycenaceae</taxon>
        <taxon>Mycena</taxon>
    </lineage>
</organism>
<dbReference type="Proteomes" id="UP001218188">
    <property type="component" value="Unassembled WGS sequence"/>
</dbReference>
<evidence type="ECO:0000313" key="2">
    <source>
        <dbReference type="EMBL" id="KAJ7028863.1"/>
    </source>
</evidence>
<feature type="region of interest" description="Disordered" evidence="1">
    <location>
        <begin position="108"/>
        <end position="139"/>
    </location>
</feature>
<comment type="caution">
    <text evidence="2">The sequence shown here is derived from an EMBL/GenBank/DDBJ whole genome shotgun (WGS) entry which is preliminary data.</text>
</comment>
<gene>
    <name evidence="2" type="ORF">C8F04DRAFT_1265618</name>
</gene>
<dbReference type="AlphaFoldDB" id="A0AAD6SLC6"/>
<dbReference type="EMBL" id="JARJCM010000108">
    <property type="protein sequence ID" value="KAJ7028863.1"/>
    <property type="molecule type" value="Genomic_DNA"/>
</dbReference>
<protein>
    <submittedName>
        <fullName evidence="2">Uncharacterized protein</fullName>
    </submittedName>
</protein>
<feature type="compositionally biased region" description="Basic and acidic residues" evidence="1">
    <location>
        <begin position="115"/>
        <end position="127"/>
    </location>
</feature>
<accession>A0AAD6SLC6</accession>
<name>A0AAD6SLC6_9AGAR</name>
<keyword evidence="3" id="KW-1185">Reference proteome</keyword>